<evidence type="ECO:0000256" key="8">
    <source>
        <dbReference type="ARBA" id="ARBA00023242"/>
    </source>
</evidence>
<evidence type="ECO:0000313" key="10">
    <source>
        <dbReference type="Proteomes" id="UP000050792"/>
    </source>
</evidence>
<accession>A0AA85GFI9</accession>
<dbReference type="GO" id="GO:0043161">
    <property type="term" value="P:proteasome-mediated ubiquitin-dependent protein catabolic process"/>
    <property type="evidence" value="ECO:0007669"/>
    <property type="project" value="TreeGrafter"/>
</dbReference>
<reference evidence="11" key="2">
    <citation type="submission" date="2023-11" db="UniProtKB">
        <authorList>
            <consortium name="WormBaseParasite"/>
        </authorList>
    </citation>
    <scope>IDENTIFICATION</scope>
</reference>
<dbReference type="Pfam" id="PF15473">
    <property type="entry name" value="PCNP"/>
    <property type="match status" value="1"/>
</dbReference>
<comment type="subunit">
    <text evidence="3">Interacts with UHRF2/NIRF.</text>
</comment>
<comment type="function">
    <text evidence="1">May be involved in cell cycle regulation.</text>
</comment>
<evidence type="ECO:0000256" key="7">
    <source>
        <dbReference type="ARBA" id="ARBA00022990"/>
    </source>
</evidence>
<organism evidence="10 11">
    <name type="scientific">Schistosoma rodhaini</name>
    <dbReference type="NCBI Taxonomy" id="6188"/>
    <lineage>
        <taxon>Eukaryota</taxon>
        <taxon>Metazoa</taxon>
        <taxon>Spiralia</taxon>
        <taxon>Lophotrochozoa</taxon>
        <taxon>Platyhelminthes</taxon>
        <taxon>Trematoda</taxon>
        <taxon>Digenea</taxon>
        <taxon>Strigeidida</taxon>
        <taxon>Schistosomatoidea</taxon>
        <taxon>Schistosomatidae</taxon>
        <taxon>Schistosoma</taxon>
    </lineage>
</organism>
<dbReference type="GO" id="GO:0005634">
    <property type="term" value="C:nucleus"/>
    <property type="evidence" value="ECO:0007669"/>
    <property type="project" value="UniProtKB-SubCell"/>
</dbReference>
<evidence type="ECO:0000256" key="6">
    <source>
        <dbReference type="ARBA" id="ARBA00022843"/>
    </source>
</evidence>
<keyword evidence="9" id="KW-0131">Cell cycle</keyword>
<dbReference type="Proteomes" id="UP000050792">
    <property type="component" value="Unassembled WGS sequence"/>
</dbReference>
<name>A0AA85GFI9_9TREM</name>
<evidence type="ECO:0000256" key="3">
    <source>
        <dbReference type="ARBA" id="ARBA00011097"/>
    </source>
</evidence>
<evidence type="ECO:0000256" key="4">
    <source>
        <dbReference type="ARBA" id="ARBA00022059"/>
    </source>
</evidence>
<keyword evidence="8" id="KW-0539">Nucleus</keyword>
<keyword evidence="5" id="KW-0597">Phosphoprotein</keyword>
<reference evidence="10" key="1">
    <citation type="submission" date="2022-06" db="EMBL/GenBank/DDBJ databases">
        <authorList>
            <person name="Berger JAMES D."/>
            <person name="Berger JAMES D."/>
        </authorList>
    </citation>
    <scope>NUCLEOTIDE SEQUENCE [LARGE SCALE GENOMIC DNA]</scope>
</reference>
<dbReference type="PANTHER" id="PTHR16523:SF6">
    <property type="entry name" value="PEST PROTEOLYTIC SIGNAL-CONTAINING NUCLEAR PROTEIN"/>
    <property type="match status" value="1"/>
</dbReference>
<keyword evidence="6" id="KW-0832">Ubl conjugation</keyword>
<sequence>MHVYKYCFILGKSMMRIYSKLQGSNKGIGHQINPQFSVSTLRFIFIRMSSGPKTLKRKPDESVSDQVPVKVIEKSSEGSRRPATISPIKLNVPAQDPTPEIPKKVDSKVREVFNSDEESEEEEIPTEARIRMRNLGRYTPTSCGPNSFGKGRFGFVDRRALLNKQIEALNEAVSGENER</sequence>
<proteinExistence type="predicted"/>
<keyword evidence="7" id="KW-0007">Acetylation</keyword>
<keyword evidence="10" id="KW-1185">Reference proteome</keyword>
<evidence type="ECO:0000256" key="2">
    <source>
        <dbReference type="ARBA" id="ARBA00004123"/>
    </source>
</evidence>
<evidence type="ECO:0000313" key="11">
    <source>
        <dbReference type="WBParaSite" id="SRDH1_93880.1"/>
    </source>
</evidence>
<evidence type="ECO:0000256" key="1">
    <source>
        <dbReference type="ARBA" id="ARBA00002646"/>
    </source>
</evidence>
<dbReference type="AlphaFoldDB" id="A0AA85GFI9"/>
<evidence type="ECO:0000256" key="5">
    <source>
        <dbReference type="ARBA" id="ARBA00022553"/>
    </source>
</evidence>
<protein>
    <recommendedName>
        <fullName evidence="4">PEST proteolytic signal-containing nuclear protein</fullName>
    </recommendedName>
</protein>
<dbReference type="PANTHER" id="PTHR16523">
    <property type="entry name" value="PEST PROTEOLYTIC SIGNAL-CONTAINING NUCLEAR PROTEIN"/>
    <property type="match status" value="1"/>
</dbReference>
<dbReference type="WBParaSite" id="SRDH1_93880.1">
    <property type="protein sequence ID" value="SRDH1_93880.1"/>
    <property type="gene ID" value="SRDH1_93880"/>
</dbReference>
<dbReference type="InterPro" id="IPR029169">
    <property type="entry name" value="PCNP"/>
</dbReference>
<evidence type="ECO:0000256" key="9">
    <source>
        <dbReference type="ARBA" id="ARBA00023306"/>
    </source>
</evidence>
<comment type="subcellular location">
    <subcellularLocation>
        <location evidence="2">Nucleus</location>
    </subcellularLocation>
</comment>
<dbReference type="GO" id="GO:0016567">
    <property type="term" value="P:protein ubiquitination"/>
    <property type="evidence" value="ECO:0007669"/>
    <property type="project" value="InterPro"/>
</dbReference>